<keyword evidence="1" id="KW-0812">Transmembrane</keyword>
<evidence type="ECO:0008006" key="4">
    <source>
        <dbReference type="Google" id="ProtNLM"/>
    </source>
</evidence>
<evidence type="ECO:0000256" key="1">
    <source>
        <dbReference type="SAM" id="Phobius"/>
    </source>
</evidence>
<evidence type="ECO:0000313" key="3">
    <source>
        <dbReference type="Proteomes" id="UP001170959"/>
    </source>
</evidence>
<dbReference type="EMBL" id="JACAGJ010000013">
    <property type="protein sequence ID" value="MDM1074236.1"/>
    <property type="molecule type" value="Genomic_DNA"/>
</dbReference>
<dbReference type="AlphaFoldDB" id="A0AAJ1QHM4"/>
<accession>A0AAJ1QHM4</accession>
<reference evidence="2" key="2">
    <citation type="journal article" date="2022" name="Sci. Total Environ.">
        <title>Prevalence, transmission, and molecular epidemiology of tet(X)-positive bacteria among humans, animals, and environmental niches in China: An epidemiological, and genomic-based study.</title>
        <authorList>
            <person name="Dong N."/>
            <person name="Zeng Y."/>
            <person name="Cai C."/>
            <person name="Sun C."/>
            <person name="Lu J."/>
            <person name="Liu C."/>
            <person name="Zhou H."/>
            <person name="Sun Q."/>
            <person name="Shu L."/>
            <person name="Wang H."/>
            <person name="Wang Y."/>
            <person name="Wang S."/>
            <person name="Wu C."/>
            <person name="Chan E.W."/>
            <person name="Chen G."/>
            <person name="Shen Z."/>
            <person name="Chen S."/>
            <person name="Zhang R."/>
        </authorList>
    </citation>
    <scope>NUCLEOTIDE SEQUENCE</scope>
    <source>
        <strain evidence="2">R655-4</strain>
    </source>
</reference>
<dbReference type="RefSeq" id="WP_159156615.1">
    <property type="nucleotide sequence ID" value="NZ_CP013210.1"/>
</dbReference>
<comment type="caution">
    <text evidence="2">The sequence shown here is derived from an EMBL/GenBank/DDBJ whole genome shotgun (WGS) entry which is preliminary data.</text>
</comment>
<sequence length="128" mass="15240">MKLFDTYFCFYLLSWLFIKLTRIYSIEIDYLNHYLTDIFAVPAMTHFGSFLISKVKYNNQLYIYPTTYLVITAFVLSILLEFIMPKFSSKYTADIIDVGCYFIGILFYEKIHKPYLIEQYATSKLTHP</sequence>
<feature type="transmembrane region" description="Helical" evidence="1">
    <location>
        <begin position="7"/>
        <end position="25"/>
    </location>
</feature>
<dbReference type="Proteomes" id="UP001170959">
    <property type="component" value="Unassembled WGS sequence"/>
</dbReference>
<proteinExistence type="predicted"/>
<keyword evidence="1" id="KW-0472">Membrane</keyword>
<feature type="transmembrane region" description="Helical" evidence="1">
    <location>
        <begin position="61"/>
        <end position="85"/>
    </location>
</feature>
<evidence type="ECO:0000313" key="2">
    <source>
        <dbReference type="EMBL" id="MDM1074236.1"/>
    </source>
</evidence>
<reference evidence="2" key="1">
    <citation type="submission" date="2020-06" db="EMBL/GenBank/DDBJ databases">
        <authorList>
            <person name="Dong N."/>
        </authorList>
    </citation>
    <scope>NUCLEOTIDE SEQUENCE</scope>
    <source>
        <strain evidence="2">R655-4</strain>
    </source>
</reference>
<keyword evidence="1" id="KW-1133">Transmembrane helix</keyword>
<gene>
    <name evidence="2" type="ORF">HX001_17255</name>
</gene>
<protein>
    <recommendedName>
        <fullName evidence="4">Magnesium citrate secondary transporter</fullName>
    </recommendedName>
</protein>
<name>A0AAJ1QHM4_9FLAO</name>
<organism evidence="2 3">
    <name type="scientific">Empedobacter brevis</name>
    <dbReference type="NCBI Taxonomy" id="247"/>
    <lineage>
        <taxon>Bacteria</taxon>
        <taxon>Pseudomonadati</taxon>
        <taxon>Bacteroidota</taxon>
        <taxon>Flavobacteriia</taxon>
        <taxon>Flavobacteriales</taxon>
        <taxon>Weeksellaceae</taxon>
        <taxon>Empedobacter</taxon>
    </lineage>
</organism>